<dbReference type="PANTHER" id="PTHR21567">
    <property type="entry name" value="CLASP"/>
    <property type="match status" value="1"/>
</dbReference>
<feature type="region of interest" description="Disordered" evidence="18">
    <location>
        <begin position="783"/>
        <end position="813"/>
    </location>
</feature>
<evidence type="ECO:0000256" key="7">
    <source>
        <dbReference type="ARBA" id="ARBA00022490"/>
    </source>
</evidence>
<evidence type="ECO:0000256" key="2">
    <source>
        <dbReference type="ARBA" id="ARBA00004300"/>
    </source>
</evidence>
<evidence type="ECO:0000256" key="5">
    <source>
        <dbReference type="ARBA" id="ARBA00009549"/>
    </source>
</evidence>
<sequence>MEVNMEYCLAQVVQKDLGRKVQVGQELIDYIVDKEKSQDLEQDQTALDRMVDGIATTWVNSSNFKVALLGIDLLSALVTRLQDRFRNHVGTVLASLIDRLGDSKDQVRDQDQILLLKIMEQAASPQYVWDRMLGGFKHKNNRTREGVCLCLISTLNMYGAQGLTLSKIVPHICNLLGDPTSQVRDAAMGCLVEIYRHVGERVRMDLSKKGLPQSRLNVIFSRFDEVQRSGNMIPSSGSDKNFDDEDSVDGGRSSSSASSSKAPPSGRRAVAAASVRRPSSATGPGKISAKDAAAGAVDEEDFIKAFEEVPTIQIHSNRDMEDNLSKVREVLSDDKNDWEHRVVALKKVRSLLLAGALEYDSFPQQLRLLEAPLKLSAKDLRSQVVREACITLGYLSTLLGNKFDHCAETLMPTLLNLVPNSAKVMATSGMAAIRLILRHTHYSRLIPIITSNCTSKSVAVRRRSYEFLELLLLEWQTHTLERHVAVLTETIKKGIHDADSEARSVARKCYWGFHGHYSREAEHLFQALESTYQKALQSHLKSSDSVVSLPQSDRSSSSSQESLNRPLSVKSAIGGSMTRGKMVSSRVNSNAGGSLQRSRSDIDVNAAASAKSRLVTVPSASPFSSAAALPPGSYASLDGTPGKIDTGRVRTRRTSSGNAVGANATVTDSRGRSRAKMMSQSQPGSRSSSPGKLLGHSSGYGRISRPPATSSTPADKRSKVPRSQGCSRDSSPNRLGLDRFGLIHQARISASVNAMRVLNTGTEVEAAVADALLLGDSRNKRKPMRRRYESPGIYSDDDANSDASSACSERSYGSRNGGIPHYLRQTEDVAEVLNHCASSNWSERKEGLLGLQNLLKSQRILSRVELKRLCEIFTRMFADPHSKVFSMFLETLVDFVLVHREDLQDWLFVLLTQLLKKMGADLLGSVQAKVQKALDITRESFPFDQQFNILMRFIVDQTQTPNLKVKVAILKYIESLGRQMDPTDFVNSSETRLAVSRIITWTTEPKSSDVRKAAQVVLISLFELNTPEFTMLLGALPKTFQDGATKLLHNHLKNSSNTNSVVKEAAMSILSSPSNTIGRTPPRHTPSRTSPLTSPTNCSHGGLSPSMLEYDTENMNSDEIYSSLRGVTEAIQSFSYRSQEDLNEPRGKRDDAVGREGVASSPGSDARLGLDVVEGGRTALDNKTSLLNTPSPRSFSGPRAREFAPYGYGDTITSSYDKSALKEAVFDDDVEQFRDCSQDHSDLVADLLKELSNHNERVDERKGALVELLKITREDSLAVWDEHFKTILLLLLETLGDKDHTIRALALRVLKEILRNQPARFKNYAELTIMKTLEAHKDSHKEVVRAAEEAASTLAGSIHPEQCIKVLCPIVQTADYPINLAAIKMQTKVIERITKESLHQLLPDIIPGLLQGYDNTESSVRKASVFCLVAIYSVIGEELKPHLQLLTGSKMKLLNLYIKRAQTTNSNSSSSSDVSSHS</sequence>
<feature type="region of interest" description="Disordered" evidence="18">
    <location>
        <begin position="1072"/>
        <end position="1102"/>
    </location>
</feature>
<dbReference type="InterPro" id="IPR016024">
    <property type="entry name" value="ARM-type_fold"/>
</dbReference>
<keyword evidence="11" id="KW-0498">Mitosis</keyword>
<dbReference type="InterPro" id="IPR048491">
    <property type="entry name" value="XMAP215_CLASP_TOG"/>
</dbReference>
<dbReference type="SMART" id="SM01349">
    <property type="entry name" value="TOG"/>
    <property type="match status" value="4"/>
</dbReference>
<evidence type="ECO:0000256" key="18">
    <source>
        <dbReference type="SAM" id="MobiDB-lite"/>
    </source>
</evidence>
<keyword evidence="6" id="KW-0158">Chromosome</keyword>
<evidence type="ECO:0000256" key="12">
    <source>
        <dbReference type="ARBA" id="ARBA00022838"/>
    </source>
</evidence>
<feature type="region of interest" description="Disordered" evidence="18">
    <location>
        <begin position="1136"/>
        <end position="1168"/>
    </location>
</feature>
<dbReference type="InterPro" id="IPR011989">
    <property type="entry name" value="ARM-like"/>
</dbReference>
<keyword evidence="13" id="KW-0333">Golgi apparatus</keyword>
<keyword evidence="20" id="KW-1185">Reference proteome</keyword>
<protein>
    <submittedName>
        <fullName evidence="21">CLIP-associating protein 1-B isoform X38</fullName>
    </submittedName>
</protein>
<dbReference type="Pfam" id="PF21041">
    <property type="entry name" value="XMAP215_CLASP_TOG"/>
    <property type="match status" value="1"/>
</dbReference>
<evidence type="ECO:0000256" key="11">
    <source>
        <dbReference type="ARBA" id="ARBA00022776"/>
    </source>
</evidence>
<feature type="compositionally biased region" description="Polar residues" evidence="18">
    <location>
        <begin position="585"/>
        <end position="597"/>
    </location>
</feature>
<feature type="domain" description="TOG" evidence="19">
    <location>
        <begin position="319"/>
        <end position="551"/>
    </location>
</feature>
<dbReference type="InterPro" id="IPR021133">
    <property type="entry name" value="HEAT_type_2"/>
</dbReference>
<feature type="domain" description="TOG" evidence="19">
    <location>
        <begin position="1232"/>
        <end position="1467"/>
    </location>
</feature>
<evidence type="ECO:0000256" key="10">
    <source>
        <dbReference type="ARBA" id="ARBA00022737"/>
    </source>
</evidence>
<evidence type="ECO:0000256" key="3">
    <source>
        <dbReference type="ARBA" id="ARBA00004601"/>
    </source>
</evidence>
<feature type="compositionally biased region" description="Low complexity" evidence="18">
    <location>
        <begin position="677"/>
        <end position="691"/>
    </location>
</feature>
<dbReference type="PANTHER" id="PTHR21567:SF28">
    <property type="entry name" value="CLIP-ASSOCIATING PROTEIN 1"/>
    <property type="match status" value="1"/>
</dbReference>
<keyword evidence="12" id="KW-0995">Kinetochore</keyword>
<feature type="compositionally biased region" description="Low complexity" evidence="18">
    <location>
        <begin position="545"/>
        <end position="568"/>
    </location>
</feature>
<feature type="repeat" description="HEAT" evidence="17">
    <location>
        <begin position="168"/>
        <end position="206"/>
    </location>
</feature>
<dbReference type="Pfam" id="PF23271">
    <property type="entry name" value="HEAT_GCN1"/>
    <property type="match status" value="1"/>
</dbReference>
<dbReference type="Pfam" id="PF12348">
    <property type="entry name" value="CLASP_N"/>
    <property type="match status" value="1"/>
</dbReference>
<dbReference type="RefSeq" id="XP_045563232.1">
    <property type="nucleotide sequence ID" value="XM_045707276.1"/>
</dbReference>
<evidence type="ECO:0000313" key="21">
    <source>
        <dbReference type="RefSeq" id="XP_045563232.1"/>
    </source>
</evidence>
<gene>
    <name evidence="21" type="primary">clasp1a</name>
</gene>
<accession>A0ABM3DWT2</accession>
<reference evidence="21" key="1">
    <citation type="submission" date="2025-08" db="UniProtKB">
        <authorList>
            <consortium name="RefSeq"/>
        </authorList>
    </citation>
    <scope>IDENTIFICATION</scope>
</reference>
<evidence type="ECO:0000256" key="8">
    <source>
        <dbReference type="ARBA" id="ARBA00022618"/>
    </source>
</evidence>
<dbReference type="InterPro" id="IPR057546">
    <property type="entry name" value="HEAT_GCN1"/>
</dbReference>
<feature type="compositionally biased region" description="Low complexity" evidence="18">
    <location>
        <begin position="1087"/>
        <end position="1096"/>
    </location>
</feature>
<evidence type="ECO:0000256" key="1">
    <source>
        <dbReference type="ARBA" id="ARBA00004186"/>
    </source>
</evidence>
<keyword evidence="16" id="KW-0137">Centromere</keyword>
<feature type="compositionally biased region" description="Basic and acidic residues" evidence="18">
    <location>
        <begin position="1138"/>
        <end position="1154"/>
    </location>
</feature>
<feature type="region of interest" description="Disordered" evidence="18">
    <location>
        <begin position="616"/>
        <end position="735"/>
    </location>
</feature>
<dbReference type="SUPFAM" id="SSF48371">
    <property type="entry name" value="ARM repeat"/>
    <property type="match status" value="1"/>
</dbReference>
<feature type="compositionally biased region" description="Polar residues" evidence="18">
    <location>
        <begin position="724"/>
        <end position="733"/>
    </location>
</feature>
<evidence type="ECO:0000256" key="13">
    <source>
        <dbReference type="ARBA" id="ARBA00023034"/>
    </source>
</evidence>
<feature type="compositionally biased region" description="Low complexity" evidence="18">
    <location>
        <begin position="250"/>
        <end position="281"/>
    </location>
</feature>
<keyword evidence="8" id="KW-0132">Cell division</keyword>
<comment type="subcellular location">
    <subcellularLocation>
        <location evidence="4">Chromosome</location>
        <location evidence="4">Centromere</location>
        <location evidence="4">Kinetochore</location>
    </subcellularLocation>
    <subcellularLocation>
        <location evidence="2">Cytoplasm</location>
        <location evidence="2">Cytoskeleton</location>
        <location evidence="2">Microtubule organizing center</location>
        <location evidence="2">Centrosome</location>
    </subcellularLocation>
    <subcellularLocation>
        <location evidence="1">Cytoplasm</location>
        <location evidence="1">Cytoskeleton</location>
        <location evidence="1">Spindle</location>
    </subcellularLocation>
    <subcellularLocation>
        <location evidence="3">Golgi apparatus</location>
        <location evidence="3">trans-Golgi network</location>
    </subcellularLocation>
</comment>
<feature type="compositionally biased region" description="Polar residues" evidence="18">
    <location>
        <begin position="230"/>
        <end position="239"/>
    </location>
</feature>
<keyword evidence="7" id="KW-0963">Cytoplasm</keyword>
<dbReference type="PROSITE" id="PS50077">
    <property type="entry name" value="HEAT_REPEAT"/>
    <property type="match status" value="1"/>
</dbReference>
<evidence type="ECO:0000313" key="20">
    <source>
        <dbReference type="Proteomes" id="UP001652741"/>
    </source>
</evidence>
<proteinExistence type="inferred from homology"/>
<feature type="domain" description="TOG" evidence="19">
    <location>
        <begin position="2"/>
        <end position="232"/>
    </location>
</feature>
<feature type="region of interest" description="Disordered" evidence="18">
    <location>
        <begin position="543"/>
        <end position="600"/>
    </location>
</feature>
<keyword evidence="14" id="KW-0206">Cytoskeleton</keyword>
<evidence type="ECO:0000259" key="19">
    <source>
        <dbReference type="SMART" id="SM01349"/>
    </source>
</evidence>
<keyword evidence="10" id="KW-0677">Repeat</keyword>
<evidence type="ECO:0000256" key="9">
    <source>
        <dbReference type="ARBA" id="ARBA00022701"/>
    </source>
</evidence>
<name>A0ABM3DWT2_SALSA</name>
<dbReference type="InterPro" id="IPR024395">
    <property type="entry name" value="CLASP_N_dom"/>
</dbReference>
<dbReference type="GeneID" id="106586426"/>
<dbReference type="Proteomes" id="UP001652741">
    <property type="component" value="Chromosome ssa25"/>
</dbReference>
<organism evidence="20 21">
    <name type="scientific">Salmo salar</name>
    <name type="common">Atlantic salmon</name>
    <dbReference type="NCBI Taxonomy" id="8030"/>
    <lineage>
        <taxon>Eukaryota</taxon>
        <taxon>Metazoa</taxon>
        <taxon>Chordata</taxon>
        <taxon>Craniata</taxon>
        <taxon>Vertebrata</taxon>
        <taxon>Euteleostomi</taxon>
        <taxon>Actinopterygii</taxon>
        <taxon>Neopterygii</taxon>
        <taxon>Teleostei</taxon>
        <taxon>Protacanthopterygii</taxon>
        <taxon>Salmoniformes</taxon>
        <taxon>Salmonidae</taxon>
        <taxon>Salmoninae</taxon>
        <taxon>Salmo</taxon>
    </lineage>
</organism>
<evidence type="ECO:0000256" key="17">
    <source>
        <dbReference type="PROSITE-ProRule" id="PRU00103"/>
    </source>
</evidence>
<dbReference type="InterPro" id="IPR034085">
    <property type="entry name" value="TOG"/>
</dbReference>
<evidence type="ECO:0000256" key="16">
    <source>
        <dbReference type="ARBA" id="ARBA00023328"/>
    </source>
</evidence>
<keyword evidence="15" id="KW-0131">Cell cycle</keyword>
<dbReference type="Pfam" id="PF21040">
    <property type="entry name" value="CEP104-like_TOG"/>
    <property type="match status" value="1"/>
</dbReference>
<feature type="compositionally biased region" description="Low complexity" evidence="18">
    <location>
        <begin position="618"/>
        <end position="631"/>
    </location>
</feature>
<feature type="domain" description="TOG" evidence="19">
    <location>
        <begin position="821"/>
        <end position="1058"/>
    </location>
</feature>
<dbReference type="Gene3D" id="1.25.10.10">
    <property type="entry name" value="Leucine-rich Repeat Variant"/>
    <property type="match status" value="4"/>
</dbReference>
<evidence type="ECO:0000256" key="6">
    <source>
        <dbReference type="ARBA" id="ARBA00022454"/>
    </source>
</evidence>
<comment type="similarity">
    <text evidence="5">Belongs to the CLASP family.</text>
</comment>
<evidence type="ECO:0000256" key="15">
    <source>
        <dbReference type="ARBA" id="ARBA00023306"/>
    </source>
</evidence>
<keyword evidence="9" id="KW-0493">Microtubule</keyword>
<feature type="region of interest" description="Disordered" evidence="18">
    <location>
        <begin position="230"/>
        <end position="291"/>
    </location>
</feature>
<evidence type="ECO:0000256" key="4">
    <source>
        <dbReference type="ARBA" id="ARBA00004629"/>
    </source>
</evidence>
<evidence type="ECO:0000256" key="14">
    <source>
        <dbReference type="ARBA" id="ARBA00023212"/>
    </source>
</evidence>